<dbReference type="AlphaFoldDB" id="A0A392V825"/>
<protein>
    <submittedName>
        <fullName evidence="1">Uncharacterized protein</fullName>
    </submittedName>
</protein>
<proteinExistence type="predicted"/>
<sequence>RATLRAAPASAARRANSRRKNCLSNSTLRVAPALAAHRANARRSSSLHSMNCPLRKLQPVRKLWRFKA</sequence>
<name>A0A392V825_9FABA</name>
<dbReference type="Proteomes" id="UP000265520">
    <property type="component" value="Unassembled WGS sequence"/>
</dbReference>
<reference evidence="1 2" key="1">
    <citation type="journal article" date="2018" name="Front. Plant Sci.">
        <title>Red Clover (Trifolium pratense) and Zigzag Clover (T. medium) - A Picture of Genomic Similarities and Differences.</title>
        <authorList>
            <person name="Dluhosova J."/>
            <person name="Istvanek J."/>
            <person name="Nedelnik J."/>
            <person name="Repkova J."/>
        </authorList>
    </citation>
    <scope>NUCLEOTIDE SEQUENCE [LARGE SCALE GENOMIC DNA]</scope>
    <source>
        <strain evidence="2">cv. 10/8</strain>
        <tissue evidence="1">Leaf</tissue>
    </source>
</reference>
<evidence type="ECO:0000313" key="1">
    <source>
        <dbReference type="EMBL" id="MCI83612.1"/>
    </source>
</evidence>
<keyword evidence="2" id="KW-1185">Reference proteome</keyword>
<evidence type="ECO:0000313" key="2">
    <source>
        <dbReference type="Proteomes" id="UP000265520"/>
    </source>
</evidence>
<feature type="non-terminal residue" evidence="1">
    <location>
        <position position="1"/>
    </location>
</feature>
<organism evidence="1 2">
    <name type="scientific">Trifolium medium</name>
    <dbReference type="NCBI Taxonomy" id="97028"/>
    <lineage>
        <taxon>Eukaryota</taxon>
        <taxon>Viridiplantae</taxon>
        <taxon>Streptophyta</taxon>
        <taxon>Embryophyta</taxon>
        <taxon>Tracheophyta</taxon>
        <taxon>Spermatophyta</taxon>
        <taxon>Magnoliopsida</taxon>
        <taxon>eudicotyledons</taxon>
        <taxon>Gunneridae</taxon>
        <taxon>Pentapetalae</taxon>
        <taxon>rosids</taxon>
        <taxon>fabids</taxon>
        <taxon>Fabales</taxon>
        <taxon>Fabaceae</taxon>
        <taxon>Papilionoideae</taxon>
        <taxon>50 kb inversion clade</taxon>
        <taxon>NPAAA clade</taxon>
        <taxon>Hologalegina</taxon>
        <taxon>IRL clade</taxon>
        <taxon>Trifolieae</taxon>
        <taxon>Trifolium</taxon>
    </lineage>
</organism>
<comment type="caution">
    <text evidence="1">The sequence shown here is derived from an EMBL/GenBank/DDBJ whole genome shotgun (WGS) entry which is preliminary data.</text>
</comment>
<accession>A0A392V825</accession>
<dbReference type="EMBL" id="LXQA011071114">
    <property type="protein sequence ID" value="MCI83612.1"/>
    <property type="molecule type" value="Genomic_DNA"/>
</dbReference>